<dbReference type="InParanoid" id="J9DIR1"/>
<evidence type="ECO:0000313" key="2">
    <source>
        <dbReference type="Proteomes" id="UP000003163"/>
    </source>
</evidence>
<comment type="caution">
    <text evidence="1">The sequence shown here is derived from an EMBL/GenBank/DDBJ whole genome shotgun (WGS) entry which is preliminary data.</text>
</comment>
<keyword evidence="2" id="KW-1185">Reference proteome</keyword>
<accession>J9DIR1</accession>
<reference evidence="2" key="2">
    <citation type="submission" date="2015-07" db="EMBL/GenBank/DDBJ databases">
        <title>Contrasting host-pathogen interactions and genome evolution in two generalist and specialist microsporidian pathogens of mosquitoes.</title>
        <authorList>
            <consortium name="The Broad Institute Genomics Platform"/>
            <consortium name="The Broad Institute Genome Sequencing Center for Infectious Disease"/>
            <person name="Cuomo C.A."/>
            <person name="Sanscrainte N.D."/>
            <person name="Goldberg J.M."/>
            <person name="Heiman D."/>
            <person name="Young S."/>
            <person name="Zeng Q."/>
            <person name="Becnel J.J."/>
            <person name="Birren B.W."/>
        </authorList>
    </citation>
    <scope>NUCLEOTIDE SEQUENCE [LARGE SCALE GENOMIC DNA]</scope>
    <source>
        <strain evidence="2">USNM 41457</strain>
    </source>
</reference>
<dbReference type="VEuPathDB" id="MicrosporidiaDB:EDEG_00530"/>
<dbReference type="EMBL" id="AFBI03000006">
    <property type="protein sequence ID" value="EJW01257.1"/>
    <property type="molecule type" value="Genomic_DNA"/>
</dbReference>
<name>J9DIR1_EDHAE</name>
<reference evidence="1 2" key="1">
    <citation type="submission" date="2011-08" db="EMBL/GenBank/DDBJ databases">
        <authorList>
            <person name="Liu Z.J."/>
            <person name="Shi F.L."/>
            <person name="Lu J.Q."/>
            <person name="Li M."/>
            <person name="Wang Z.L."/>
        </authorList>
    </citation>
    <scope>NUCLEOTIDE SEQUENCE [LARGE SCALE GENOMIC DNA]</scope>
    <source>
        <strain evidence="1 2">USNM 41457</strain>
    </source>
</reference>
<dbReference type="AlphaFoldDB" id="J9DIR1"/>
<gene>
    <name evidence="1" type="ORF">EDEG_00530</name>
</gene>
<dbReference type="HOGENOM" id="CLU_391812_0_0_1"/>
<sequence>MFKENINAIKDQNTKFINKSQADEENWFGEKMNFVKDFLILNKKFYEILDRAEQGIVKIVELYEALFVLINKNNTKMLDKHKSGGYYKKLITLNIVLRERCINYSESVSRLVCIYFKKMLEFREKYIIESEKNVRFSALLDESHEILYDIAYFCGCPNWINKMRTPINTKLNKNNMEIEKLKTEVNSCSHTLEYLCKRISKHRNRSYQIFFEIYKYAEEIADDISAPLENPLNGSFQPNDFVHYFTDIKAICNMVQKIVFNQKTTFYDNVFQRYISITNCKFFTVVKDYLKKFHTFLKTDQFREQENSGLFNDKINTLTLENFTKSYEIENVDTKSKKENIKKYCQNLFKLVREYNISKHTTLDNHFLLFDELRKEKRADFILKSNLHMIINDIRNLELEMKRRVLAITLKAEIILKNAIKLFESDFAEKTEGECINNLKKELKNFQSIFHDESNPLRRHFEKNVYKNYFQHTPNPKRQHWDIFKFICKSVFQDVEVQINQLRIDMEFKSYMKTIKIGEFLETMLEKRYLNKIISIEKVANYAEENMHDLYNQLMTTFKNMFSNIKNTFNDGDCKRFKKNISMKDIENFRVNLVHYNHNILFVMQEIEYLWKLLPIYFYKNSDTFKQLETLLEFFNLCLTDFIRRKYSIVVKCKSDLQIIGKSLFEMENFLRICKMFVTTKLACFL</sequence>
<organism evidence="1 2">
    <name type="scientific">Edhazardia aedis (strain USNM 41457)</name>
    <name type="common">Microsporidian parasite</name>
    <dbReference type="NCBI Taxonomy" id="1003232"/>
    <lineage>
        <taxon>Eukaryota</taxon>
        <taxon>Fungi</taxon>
        <taxon>Fungi incertae sedis</taxon>
        <taxon>Microsporidia</taxon>
        <taxon>Edhazardia</taxon>
    </lineage>
</organism>
<protein>
    <submittedName>
        <fullName evidence="1">Uncharacterized protein</fullName>
    </submittedName>
</protein>
<dbReference type="Proteomes" id="UP000003163">
    <property type="component" value="Unassembled WGS sequence"/>
</dbReference>
<evidence type="ECO:0000313" key="1">
    <source>
        <dbReference type="EMBL" id="EJW01257.1"/>
    </source>
</evidence>
<proteinExistence type="predicted"/>